<dbReference type="EnsemblPlants" id="AVESA.00010b.r2.4AG0572890.1">
    <property type="protein sequence ID" value="AVESA.00010b.r2.4AG0572890.1.CDS.1"/>
    <property type="gene ID" value="AVESA.00010b.r2.4AG0572890"/>
</dbReference>
<protein>
    <submittedName>
        <fullName evidence="1">Uncharacterized protein</fullName>
    </submittedName>
</protein>
<name>A0ACD5W699_AVESA</name>
<reference evidence="1" key="2">
    <citation type="submission" date="2025-09" db="UniProtKB">
        <authorList>
            <consortium name="EnsemblPlants"/>
        </authorList>
    </citation>
    <scope>IDENTIFICATION</scope>
</reference>
<reference evidence="1" key="1">
    <citation type="submission" date="2021-05" db="EMBL/GenBank/DDBJ databases">
        <authorList>
            <person name="Scholz U."/>
            <person name="Mascher M."/>
            <person name="Fiebig A."/>
        </authorList>
    </citation>
    <scope>NUCLEOTIDE SEQUENCE [LARGE SCALE GENOMIC DNA]</scope>
</reference>
<dbReference type="Proteomes" id="UP001732700">
    <property type="component" value="Chromosome 4A"/>
</dbReference>
<organism evidence="1 2">
    <name type="scientific">Avena sativa</name>
    <name type="common">Oat</name>
    <dbReference type="NCBI Taxonomy" id="4498"/>
    <lineage>
        <taxon>Eukaryota</taxon>
        <taxon>Viridiplantae</taxon>
        <taxon>Streptophyta</taxon>
        <taxon>Embryophyta</taxon>
        <taxon>Tracheophyta</taxon>
        <taxon>Spermatophyta</taxon>
        <taxon>Magnoliopsida</taxon>
        <taxon>Liliopsida</taxon>
        <taxon>Poales</taxon>
        <taxon>Poaceae</taxon>
        <taxon>BOP clade</taxon>
        <taxon>Pooideae</taxon>
        <taxon>Poodae</taxon>
        <taxon>Poeae</taxon>
        <taxon>Poeae Chloroplast Group 1 (Aveneae type)</taxon>
        <taxon>Aveninae</taxon>
        <taxon>Avena</taxon>
    </lineage>
</organism>
<keyword evidence="2" id="KW-1185">Reference proteome</keyword>
<evidence type="ECO:0000313" key="1">
    <source>
        <dbReference type="EnsemblPlants" id="AVESA.00010b.r2.4AG0572890.1.CDS.1"/>
    </source>
</evidence>
<evidence type="ECO:0000313" key="2">
    <source>
        <dbReference type="Proteomes" id="UP001732700"/>
    </source>
</evidence>
<accession>A0ACD5W699</accession>
<proteinExistence type="predicted"/>
<sequence>MESIYPDWTGLPQDLLAAIFVQLEIPDLFRSGAVCTSWHSAYCIFRRLRLPSPKQSPCLLYASDACGPEAATLYFPSTGATFRITMPDSRLHSLHSLSPIGSGHGWLVVADKISNLHLLNPLTGGHVALPPITTFQFVEGSLDDQGNLVYSFSGKSHEPYSLPAVEARDNMYERAVLSCSPSAGSACIVLLMHMPFRELSFARVGDQSWTRIQAGESTGLQWRNYHSDAAYSTADGLFYVVRSDGSMHTLDLNGPNPVATKIMPGAANNSDDPYKYLVQTPWGDLLQAWRFRDYFEPTESLVVPDNSNYVDPRVELNMTDLRLYKIDVHGQRLVKVDSVGDHSLFLGHNVSMCLPVKDFPGLKPNCAYLTDDFFEFINFYKFNKREVGMWSIAAQTMDSSLGSTSPLRDPWLNWPVPIWITPSLF</sequence>